<protein>
    <submittedName>
        <fullName evidence="1">Uncharacterized protein</fullName>
    </submittedName>
</protein>
<name>A0A8J5VBP3_9HYME</name>
<dbReference type="OrthoDB" id="3936150at2759"/>
<dbReference type="Proteomes" id="UP000729913">
    <property type="component" value="Unassembled WGS sequence"/>
</dbReference>
<reference evidence="1" key="1">
    <citation type="submission" date="2020-03" db="EMBL/GenBank/DDBJ databases">
        <authorList>
            <person name="Chebbi M.A."/>
            <person name="Drezen J.M."/>
        </authorList>
    </citation>
    <scope>NUCLEOTIDE SEQUENCE</scope>
    <source>
        <tissue evidence="1">Whole body</tissue>
    </source>
</reference>
<comment type="caution">
    <text evidence="1">The sequence shown here is derived from an EMBL/GenBank/DDBJ whole genome shotgun (WGS) entry which is preliminary data.</text>
</comment>
<proteinExistence type="predicted"/>
<evidence type="ECO:0000313" key="2">
    <source>
        <dbReference type="Proteomes" id="UP000729913"/>
    </source>
</evidence>
<keyword evidence="2" id="KW-1185">Reference proteome</keyword>
<dbReference type="EMBL" id="JAAOIC020000019">
    <property type="protein sequence ID" value="KAG8040938.1"/>
    <property type="molecule type" value="Genomic_DNA"/>
</dbReference>
<accession>A0A8J5VBP3</accession>
<sequence length="74" mass="8108">MEILRINEVIVENLLTETGFGWFNWKIYIITASVLMNTAIGLGTNGLILPSAVCDFELSAVTQSYMAAVQLLGK</sequence>
<evidence type="ECO:0000313" key="1">
    <source>
        <dbReference type="EMBL" id="KAG8040938.1"/>
    </source>
</evidence>
<dbReference type="AlphaFoldDB" id="A0A8J5VBP3"/>
<organism evidence="1 2">
    <name type="scientific">Cotesia typhae</name>
    <dbReference type="NCBI Taxonomy" id="2053667"/>
    <lineage>
        <taxon>Eukaryota</taxon>
        <taxon>Metazoa</taxon>
        <taxon>Ecdysozoa</taxon>
        <taxon>Arthropoda</taxon>
        <taxon>Hexapoda</taxon>
        <taxon>Insecta</taxon>
        <taxon>Pterygota</taxon>
        <taxon>Neoptera</taxon>
        <taxon>Endopterygota</taxon>
        <taxon>Hymenoptera</taxon>
        <taxon>Apocrita</taxon>
        <taxon>Ichneumonoidea</taxon>
        <taxon>Braconidae</taxon>
        <taxon>Microgastrinae</taxon>
        <taxon>Cotesia</taxon>
    </lineage>
</organism>
<reference evidence="1" key="2">
    <citation type="submission" date="2021-04" db="EMBL/GenBank/DDBJ databases">
        <title>Genome-wide patterns of bracovirus chromosomal integration into multiple host tissues during parasitism.</title>
        <authorList>
            <person name="Chebbi M.A.C."/>
        </authorList>
    </citation>
    <scope>NUCLEOTIDE SEQUENCE</scope>
    <source>
        <tissue evidence="1">Whole body</tissue>
    </source>
</reference>
<gene>
    <name evidence="1" type="ORF">G9C98_001926</name>
</gene>